<dbReference type="InterPro" id="IPR014043">
    <property type="entry name" value="Acyl_transferase_dom"/>
</dbReference>
<feature type="domain" description="PKS/mFAS DH" evidence="10">
    <location>
        <begin position="987"/>
        <end position="1286"/>
    </location>
</feature>
<dbReference type="InterPro" id="IPR049900">
    <property type="entry name" value="PKS_mFAS_DH"/>
</dbReference>
<keyword evidence="4" id="KW-0521">NADP</keyword>
<dbReference type="Gene3D" id="3.40.47.10">
    <property type="match status" value="1"/>
</dbReference>
<evidence type="ECO:0000256" key="3">
    <source>
        <dbReference type="ARBA" id="ARBA00022679"/>
    </source>
</evidence>
<sequence>MSHQPTDPEIRRWLVDRVAEYCDLDPAEVDTDRPWDELGLLSRDAVALSGNLEEFLGRSLSPTLAWQHPTIARLAHALATPGSVAPAEPPAPTVPSPTAGESSDAPIAVIGLGCRLPGGVEGPRQFWEFLLDGGDGISAVSPQRWEQFTDGSAESEAILERTTRWGGFLDDVAAFDAEHFNISPREAETMDPQQRMLLEVAVEALQHAGVAPERIRGTNGGVFVGVCSNDYGYLTTAGLAKIHAWTGTGAATSVTAGRLSYLLDLRGPSLAVDTACSSSLVAIHLACASLRSGETGIALAAGANLLLSPAVTVNFDRAGAMAGDGHCKTFDADADGYVRAEGCGVVVLKRLPDALRDGDRVLAVIRGSAVHSDGHSNGLMAPNPEAQEGLLRSACALAGVDPLDVDYVEAHGTGTLLGDPIEANALGRVLASGRSAEQPLLLGSVKTNVGHLEAAAGVAGVIKTVLSLWHRKIPANLHYREPNPRIAFDDLPMQVVTETSPWPTAERPARAGVSSFGFNGTIAHVVLEEAPASPGEQQDIPAEPAIGHYLLSTHSTERLPAAAESLADWLSGAGAETPLADVGATLARRGGGPARAVVVARSRSELVDGLRSVATGEEGPGVVVGEAMAAKPVWVFSGQGSQWAGMGRQLLAAEPAFAEAVAELEPLFLAEAGFSLREVVESGQEATGIDRVQPVLFGLQVALARLWQSYGVMPAGVIGHSMGEVAAAVVAGALSAEDGVTVIARRSRLLRSIAGGGAMAVLELPAEEATRLAADFPGVELAVHSSPNQAVVAGDTEQVERLVVLVGQQERLARLVKVDVASHSPQVDPLLADLATQLAEVRGTAPEIRFYSTVEEDTAAVPSLDNAYWVNNLRRPVRLAQAVATAAADGHVVFTEVSPHPVLIYAVKETLAAEGIERAVVTPTLRRDTDETAIFHAQLATLHAAGHPLAVNRIFPGGHVTDLPTTPWQRSRYWVQPTRTRRPSGSHPLLGSGSPMPGTDAHVWRADVGTELLPWLADHRVDEMVVLPAAAYVEIALAAATQAYEVPVSRVRLTDVELHQVLPLAGSTPIVTRLTGTGTVRGEQTAVVEVHTQGPKGDWVRHASTRLAITEEQAEPAPPAPVPHPNGNAEPVEPDDLYARLRAAGQQHGAAFQTVTGIKRLPEGTVVGTLQLPEAAATGAYGVHAHPVLLDGALQLLGVAFAAQSPAEAGEGGTAEADEIVLPKGFGAVHVYGDLRRAVSAAAVLRPTEEEPDRLTGSVRLADDTGDVLLEIADVQIVRLTSNPARRELDSWLFEPTFEPTPLPETPTAEGSWLVIDEERPAGEEIDPVLATLGASGHATGVLADNDDAVASAVAQAVRCGTPPTAVVVLCPPRARDAQLAEDRALTTAEHRVLRIARVAQAILRTGVRDLPRLYVVTRGAQAVQPDETITLAQSALRGVVRVLTYEHSELRPTLIDLDPDPGQAEANAAALVAELTTAAEDDEIAIRGGTRLSARLVPAPVDQRAGHTGTPRRVDVAETAVELVAQRPGVLDTLRLAVRDHVAPEPGQVTARVHAAGLNFSDVLKAHGIYPSHPDAGPPRLGGEFAGVVTAIGDGVTTVAVGDRVLGFAPGSLGSFATTSVELVARIPDGLETAAAATLPIAYGTAWYALRHLARLQPGERVLIHAATGGVGLAALAIARLVGAEVYATAGSEAKRAHLRDAGVEHVYDSRSLDFADEILVDTGGAGIDVVLNTLSGEALRRSIALVAPGGRLVELGKKDTYGDTQIGLGLLAQGVTFATVDLDLLLRLRPAVGALLLSEVLAEVTAGRLTPVPHQEFPLTDAEDAFRLMARAGHIGKIVLTVPEHGRVPAVAEPAPAVRPDGGYILVGGLGGLGQVVADWLAEQGAGLVVLNGRSEPDAANRGRIEALRAKGMRVEVVTGDIARPGTARRLVAAVEDAGYRLRGVVHGAAVLDDETALRMTPRAVRRVFAPKVAGGWWLHQACLDRDLDFFVVFSSAASLIGSPGQTAYAAANAWLDGLVAHRRAAGLPALGVNWGPWGEVGAATHMAGRGFQVISPELGVRALEALIASGRTRAGVLPLDARRWFQMFPAVAGSSFFVRLSDAASSDQQSTGTVRAELAAVPPGPERVARVESYLSKEIRLVLRLGSAEIDREAPIASLGFDSLMALELRNRLEVGLGARLPATLAWSYPTIAALAAELVTRLGLGAEEPAEPDGGGGARDEPEQLSGTDADVLAQLLDTAEELWSGTPHDAEERQPAHRAAGGGSR</sequence>
<dbReference type="InterPro" id="IPR042104">
    <property type="entry name" value="PKS_dehydratase_sf"/>
</dbReference>
<dbReference type="InterPro" id="IPR016039">
    <property type="entry name" value="Thiolase-like"/>
</dbReference>
<dbReference type="SMART" id="SM01294">
    <property type="entry name" value="PKS_PP_betabranch"/>
    <property type="match status" value="1"/>
</dbReference>
<dbReference type="InterPro" id="IPR001227">
    <property type="entry name" value="Ac_transferase_dom_sf"/>
</dbReference>
<feature type="domain" description="Carrier" evidence="8">
    <location>
        <begin position="2132"/>
        <end position="2206"/>
    </location>
</feature>
<dbReference type="PROSITE" id="PS00012">
    <property type="entry name" value="PHOSPHOPANTETHEINE"/>
    <property type="match status" value="1"/>
</dbReference>
<dbReference type="SUPFAM" id="SSF51735">
    <property type="entry name" value="NAD(P)-binding Rossmann-fold domains"/>
    <property type="match status" value="3"/>
</dbReference>
<dbReference type="PANTHER" id="PTHR43775">
    <property type="entry name" value="FATTY ACID SYNTHASE"/>
    <property type="match status" value="1"/>
</dbReference>
<name>A0A8J3CCG7_9PSEU</name>
<dbReference type="InterPro" id="IPR020841">
    <property type="entry name" value="PKS_Beta-ketoAc_synthase_dom"/>
</dbReference>
<accession>A0A8J3CCG7</accession>
<evidence type="ECO:0000259" key="10">
    <source>
        <dbReference type="PROSITE" id="PS52019"/>
    </source>
</evidence>
<dbReference type="Gene3D" id="3.40.366.10">
    <property type="entry name" value="Malonyl-Coenzyme A Acyl Carrier Protein, domain 2"/>
    <property type="match status" value="1"/>
</dbReference>
<dbReference type="SUPFAM" id="SSF52151">
    <property type="entry name" value="FabD/lysophospholipase-like"/>
    <property type="match status" value="1"/>
</dbReference>
<dbReference type="GO" id="GO:0005886">
    <property type="term" value="C:plasma membrane"/>
    <property type="evidence" value="ECO:0007669"/>
    <property type="project" value="TreeGrafter"/>
</dbReference>
<dbReference type="SMART" id="SM00826">
    <property type="entry name" value="PKS_DH"/>
    <property type="match status" value="1"/>
</dbReference>
<evidence type="ECO:0000256" key="7">
    <source>
        <dbReference type="SAM" id="MobiDB-lite"/>
    </source>
</evidence>
<feature type="region of interest" description="C-terminal hotdog fold" evidence="6">
    <location>
        <begin position="1129"/>
        <end position="1286"/>
    </location>
</feature>
<comment type="caution">
    <text evidence="11">The sequence shown here is derived from an EMBL/GenBank/DDBJ whole genome shotgun (WGS) entry which is preliminary data.</text>
</comment>
<dbReference type="Pfam" id="PF16197">
    <property type="entry name" value="KAsynt_C_assoc"/>
    <property type="match status" value="1"/>
</dbReference>
<dbReference type="EMBL" id="BMMK01000005">
    <property type="protein sequence ID" value="GGM45994.1"/>
    <property type="molecule type" value="Genomic_DNA"/>
</dbReference>
<dbReference type="Pfam" id="PF13602">
    <property type="entry name" value="ADH_zinc_N_2"/>
    <property type="match status" value="1"/>
</dbReference>
<dbReference type="GO" id="GO:0004312">
    <property type="term" value="F:fatty acid synthase activity"/>
    <property type="evidence" value="ECO:0007669"/>
    <property type="project" value="TreeGrafter"/>
</dbReference>
<dbReference type="InterPro" id="IPR050091">
    <property type="entry name" value="PKS_NRPS_Biosynth_Enz"/>
</dbReference>
<dbReference type="Pfam" id="PF14765">
    <property type="entry name" value="PS-DH"/>
    <property type="match status" value="1"/>
</dbReference>
<dbReference type="GO" id="GO:0071770">
    <property type="term" value="P:DIM/DIP cell wall layer assembly"/>
    <property type="evidence" value="ECO:0007669"/>
    <property type="project" value="TreeGrafter"/>
</dbReference>
<dbReference type="SUPFAM" id="SSF50129">
    <property type="entry name" value="GroES-like"/>
    <property type="match status" value="1"/>
</dbReference>
<evidence type="ECO:0000259" key="8">
    <source>
        <dbReference type="PROSITE" id="PS50075"/>
    </source>
</evidence>
<dbReference type="InterPro" id="IPR014030">
    <property type="entry name" value="Ketoacyl_synth_N"/>
</dbReference>
<evidence type="ECO:0000256" key="1">
    <source>
        <dbReference type="ARBA" id="ARBA00022450"/>
    </source>
</evidence>
<dbReference type="PANTHER" id="PTHR43775:SF37">
    <property type="entry name" value="SI:DKEY-61P9.11"/>
    <property type="match status" value="1"/>
</dbReference>
<feature type="domain" description="Carrier" evidence="8">
    <location>
        <begin position="5"/>
        <end position="82"/>
    </location>
</feature>
<dbReference type="InterPro" id="IPR013968">
    <property type="entry name" value="PKS_KR"/>
</dbReference>
<dbReference type="Gene3D" id="3.10.129.110">
    <property type="entry name" value="Polyketide synthase dehydratase"/>
    <property type="match status" value="1"/>
</dbReference>
<dbReference type="Pfam" id="PF21089">
    <property type="entry name" value="PKS_DH_N"/>
    <property type="match status" value="1"/>
</dbReference>
<dbReference type="CDD" id="cd05195">
    <property type="entry name" value="enoyl_red"/>
    <property type="match status" value="1"/>
</dbReference>
<dbReference type="InterPro" id="IPR036291">
    <property type="entry name" value="NAD(P)-bd_dom_sf"/>
</dbReference>
<dbReference type="SMART" id="SM00822">
    <property type="entry name" value="PKS_KR"/>
    <property type="match status" value="1"/>
</dbReference>
<feature type="region of interest" description="Disordered" evidence="7">
    <location>
        <begin position="82"/>
        <end position="102"/>
    </location>
</feature>
<dbReference type="Pfam" id="PF08240">
    <property type="entry name" value="ADH_N"/>
    <property type="match status" value="1"/>
</dbReference>
<feature type="domain" description="Ketosynthase family 3 (KS3)" evidence="9">
    <location>
        <begin position="104"/>
        <end position="529"/>
    </location>
</feature>
<feature type="active site" description="Proton donor; for dehydratase activity" evidence="6">
    <location>
        <position position="1191"/>
    </location>
</feature>
<dbReference type="InterPro" id="IPR057326">
    <property type="entry name" value="KR_dom"/>
</dbReference>
<reference evidence="11" key="2">
    <citation type="submission" date="2020-09" db="EMBL/GenBank/DDBJ databases">
        <authorList>
            <person name="Sun Q."/>
            <person name="Zhou Y."/>
        </authorList>
    </citation>
    <scope>NUCLEOTIDE SEQUENCE</scope>
    <source>
        <strain evidence="11">CGMCC 4.5737</strain>
    </source>
</reference>
<feature type="active site" description="Proton acceptor; for dehydratase activity" evidence="6">
    <location>
        <position position="1019"/>
    </location>
</feature>
<dbReference type="InterPro" id="IPR009081">
    <property type="entry name" value="PP-bd_ACP"/>
</dbReference>
<dbReference type="PROSITE" id="PS52004">
    <property type="entry name" value="KS3_2"/>
    <property type="match status" value="1"/>
</dbReference>
<keyword evidence="12" id="KW-1185">Reference proteome</keyword>
<dbReference type="SMART" id="SM00827">
    <property type="entry name" value="PKS_AT"/>
    <property type="match status" value="1"/>
</dbReference>
<evidence type="ECO:0000256" key="4">
    <source>
        <dbReference type="ARBA" id="ARBA00022857"/>
    </source>
</evidence>
<gene>
    <name evidence="11" type="primary">ppsC</name>
    <name evidence="11" type="ORF">GCM10012275_16230</name>
</gene>
<dbReference type="Gene3D" id="1.10.1200.10">
    <property type="entry name" value="ACP-like"/>
    <property type="match status" value="2"/>
</dbReference>
<dbReference type="InterPro" id="IPR020843">
    <property type="entry name" value="ER"/>
</dbReference>
<dbReference type="Gene3D" id="3.40.50.720">
    <property type="entry name" value="NAD(P)-binding Rossmann-like Domain"/>
    <property type="match status" value="3"/>
</dbReference>
<keyword evidence="5" id="KW-0511">Multifunctional enzyme</keyword>
<dbReference type="Gene3D" id="3.90.180.10">
    <property type="entry name" value="Medium-chain alcohol dehydrogenases, catalytic domain"/>
    <property type="match status" value="1"/>
</dbReference>
<dbReference type="SUPFAM" id="SSF47336">
    <property type="entry name" value="ACP-like"/>
    <property type="match status" value="2"/>
</dbReference>
<dbReference type="SUPFAM" id="SSF55048">
    <property type="entry name" value="Probable ACP-binding domain of malonyl-CoA ACP transacylase"/>
    <property type="match status" value="1"/>
</dbReference>
<dbReference type="InterPro" id="IPR020806">
    <property type="entry name" value="PKS_PP-bd"/>
</dbReference>
<keyword evidence="2" id="KW-0597">Phosphoprotein</keyword>
<dbReference type="Pfam" id="PF00550">
    <property type="entry name" value="PP-binding"/>
    <property type="match status" value="2"/>
</dbReference>
<dbReference type="FunFam" id="3.40.47.10:FF:000019">
    <property type="entry name" value="Polyketide synthase type I"/>
    <property type="match status" value="1"/>
</dbReference>
<dbReference type="SMART" id="SM00823">
    <property type="entry name" value="PKS_PP"/>
    <property type="match status" value="2"/>
</dbReference>
<evidence type="ECO:0000313" key="12">
    <source>
        <dbReference type="Proteomes" id="UP000637578"/>
    </source>
</evidence>
<dbReference type="Pfam" id="PF00698">
    <property type="entry name" value="Acyl_transf_1"/>
    <property type="match status" value="1"/>
</dbReference>
<dbReference type="InterPro" id="IPR016036">
    <property type="entry name" value="Malonyl_transacylase_ACP-bd"/>
</dbReference>
<dbReference type="SUPFAM" id="SSF53901">
    <property type="entry name" value="Thiolase-like"/>
    <property type="match status" value="1"/>
</dbReference>
<dbReference type="GO" id="GO:0005737">
    <property type="term" value="C:cytoplasm"/>
    <property type="evidence" value="ECO:0007669"/>
    <property type="project" value="TreeGrafter"/>
</dbReference>
<dbReference type="InterPro" id="IPR049551">
    <property type="entry name" value="PKS_DH_C"/>
</dbReference>
<dbReference type="InterPro" id="IPR011032">
    <property type="entry name" value="GroES-like_sf"/>
</dbReference>
<dbReference type="GO" id="GO:0031177">
    <property type="term" value="F:phosphopantetheine binding"/>
    <property type="evidence" value="ECO:0007669"/>
    <property type="project" value="InterPro"/>
</dbReference>
<dbReference type="PROSITE" id="PS00606">
    <property type="entry name" value="KS3_1"/>
    <property type="match status" value="1"/>
</dbReference>
<dbReference type="Pfam" id="PF08659">
    <property type="entry name" value="KR"/>
    <property type="match status" value="1"/>
</dbReference>
<keyword evidence="1" id="KW-0596">Phosphopantetheine</keyword>
<dbReference type="PROSITE" id="PS50075">
    <property type="entry name" value="CARRIER"/>
    <property type="match status" value="2"/>
</dbReference>
<dbReference type="InterPro" id="IPR036736">
    <property type="entry name" value="ACP-like_sf"/>
</dbReference>
<dbReference type="Pfam" id="PF00109">
    <property type="entry name" value="ketoacyl-synt"/>
    <property type="match status" value="1"/>
</dbReference>
<dbReference type="SMART" id="SM00825">
    <property type="entry name" value="PKS_KS"/>
    <property type="match status" value="1"/>
</dbReference>
<feature type="region of interest" description="Disordered" evidence="7">
    <location>
        <begin position="1111"/>
        <end position="1132"/>
    </location>
</feature>
<evidence type="ECO:0000256" key="5">
    <source>
        <dbReference type="ARBA" id="ARBA00023268"/>
    </source>
</evidence>
<organism evidence="11 12">
    <name type="scientific">Longimycelium tulufanense</name>
    <dbReference type="NCBI Taxonomy" id="907463"/>
    <lineage>
        <taxon>Bacteria</taxon>
        <taxon>Bacillati</taxon>
        <taxon>Actinomycetota</taxon>
        <taxon>Actinomycetes</taxon>
        <taxon>Pseudonocardiales</taxon>
        <taxon>Pseudonocardiaceae</taxon>
        <taxon>Longimycelium</taxon>
    </lineage>
</organism>
<keyword evidence="3" id="KW-0808">Transferase</keyword>
<dbReference type="InterPro" id="IPR014031">
    <property type="entry name" value="Ketoacyl_synth_C"/>
</dbReference>
<evidence type="ECO:0000259" key="9">
    <source>
        <dbReference type="PROSITE" id="PS52004"/>
    </source>
</evidence>
<dbReference type="SMART" id="SM00829">
    <property type="entry name" value="PKS_ER"/>
    <property type="match status" value="1"/>
</dbReference>
<dbReference type="InterPro" id="IPR006162">
    <property type="entry name" value="Ppantetheine_attach_site"/>
</dbReference>
<dbReference type="FunFam" id="3.40.50.720:FF:000209">
    <property type="entry name" value="Polyketide synthase Pks12"/>
    <property type="match status" value="1"/>
</dbReference>
<evidence type="ECO:0000256" key="2">
    <source>
        <dbReference type="ARBA" id="ARBA00022553"/>
    </source>
</evidence>
<feature type="region of interest" description="N-terminal hotdog fold" evidence="6">
    <location>
        <begin position="987"/>
        <end position="1114"/>
    </location>
</feature>
<dbReference type="Pfam" id="PF02801">
    <property type="entry name" value="Ketoacyl-synt_C"/>
    <property type="match status" value="1"/>
</dbReference>
<dbReference type="Proteomes" id="UP000637578">
    <property type="component" value="Unassembled WGS sequence"/>
</dbReference>
<evidence type="ECO:0000313" key="11">
    <source>
        <dbReference type="EMBL" id="GGM45994.1"/>
    </source>
</evidence>
<dbReference type="InterPro" id="IPR016035">
    <property type="entry name" value="Acyl_Trfase/lysoPLipase"/>
</dbReference>
<dbReference type="GO" id="GO:0006633">
    <property type="term" value="P:fatty acid biosynthetic process"/>
    <property type="evidence" value="ECO:0007669"/>
    <property type="project" value="InterPro"/>
</dbReference>
<dbReference type="InterPro" id="IPR018201">
    <property type="entry name" value="Ketoacyl_synth_AS"/>
</dbReference>
<reference evidence="11" key="1">
    <citation type="journal article" date="2014" name="Int. J. Syst. Evol. Microbiol.">
        <title>Complete genome sequence of Corynebacterium casei LMG S-19264T (=DSM 44701T), isolated from a smear-ripened cheese.</title>
        <authorList>
            <consortium name="US DOE Joint Genome Institute (JGI-PGF)"/>
            <person name="Walter F."/>
            <person name="Albersmeier A."/>
            <person name="Kalinowski J."/>
            <person name="Ruckert C."/>
        </authorList>
    </citation>
    <scope>NUCLEOTIDE SEQUENCE</scope>
    <source>
        <strain evidence="11">CGMCC 4.5737</strain>
    </source>
</reference>
<dbReference type="InterPro" id="IPR032821">
    <property type="entry name" value="PKS_assoc"/>
</dbReference>
<dbReference type="InterPro" id="IPR020807">
    <property type="entry name" value="PKS_DH"/>
</dbReference>
<proteinExistence type="predicted"/>
<dbReference type="CDD" id="cd00833">
    <property type="entry name" value="PKS"/>
    <property type="match status" value="1"/>
</dbReference>
<evidence type="ECO:0000256" key="6">
    <source>
        <dbReference type="PROSITE-ProRule" id="PRU01363"/>
    </source>
</evidence>
<feature type="region of interest" description="Disordered" evidence="7">
    <location>
        <begin position="2210"/>
        <end position="2270"/>
    </location>
</feature>
<dbReference type="PROSITE" id="PS52019">
    <property type="entry name" value="PKS_MFAS_DH"/>
    <property type="match status" value="1"/>
</dbReference>
<dbReference type="GO" id="GO:0016491">
    <property type="term" value="F:oxidoreductase activity"/>
    <property type="evidence" value="ECO:0007669"/>
    <property type="project" value="InterPro"/>
</dbReference>
<dbReference type="InterPro" id="IPR049552">
    <property type="entry name" value="PKS_DH_N"/>
</dbReference>
<dbReference type="Gene3D" id="3.30.70.250">
    <property type="entry name" value="Malonyl-CoA ACP transacylase, ACP-binding"/>
    <property type="match status" value="1"/>
</dbReference>
<dbReference type="GO" id="GO:0004315">
    <property type="term" value="F:3-oxoacyl-[acyl-carrier-protein] synthase activity"/>
    <property type="evidence" value="ECO:0007669"/>
    <property type="project" value="InterPro"/>
</dbReference>
<protein>
    <submittedName>
        <fullName evidence="11">Phthiocerol/phenolphthiocerol synthesis polyketide synthase type I PpsC</fullName>
    </submittedName>
</protein>
<dbReference type="RefSeq" id="WP_189055509.1">
    <property type="nucleotide sequence ID" value="NZ_BMMK01000005.1"/>
</dbReference>
<dbReference type="FunFam" id="3.30.70.250:FF:000003">
    <property type="entry name" value="Polyketide beta-ketoacyl synthase Pks3"/>
    <property type="match status" value="1"/>
</dbReference>
<dbReference type="InterPro" id="IPR013154">
    <property type="entry name" value="ADH-like_N"/>
</dbReference>